<dbReference type="InterPro" id="IPR020846">
    <property type="entry name" value="MFS_dom"/>
</dbReference>
<feature type="transmembrane region" description="Helical" evidence="5">
    <location>
        <begin position="391"/>
        <end position="410"/>
    </location>
</feature>
<evidence type="ECO:0000259" key="6">
    <source>
        <dbReference type="PROSITE" id="PS50850"/>
    </source>
</evidence>
<evidence type="ECO:0000256" key="5">
    <source>
        <dbReference type="SAM" id="Phobius"/>
    </source>
</evidence>
<feature type="transmembrane region" description="Helical" evidence="5">
    <location>
        <begin position="172"/>
        <end position="194"/>
    </location>
</feature>
<name>A0A7I7WJR2_MYCGU</name>
<dbReference type="EMBL" id="AP022608">
    <property type="protein sequence ID" value="BBZ17876.1"/>
    <property type="molecule type" value="Genomic_DNA"/>
</dbReference>
<feature type="transmembrane region" description="Helical" evidence="5">
    <location>
        <begin position="20"/>
        <end position="42"/>
    </location>
</feature>
<dbReference type="InterPro" id="IPR011701">
    <property type="entry name" value="MFS"/>
</dbReference>
<dbReference type="AlphaFoldDB" id="A0A7I7WJR2"/>
<dbReference type="GO" id="GO:0005886">
    <property type="term" value="C:plasma membrane"/>
    <property type="evidence" value="ECO:0007669"/>
    <property type="project" value="UniProtKB-SubCell"/>
</dbReference>
<feature type="transmembrane region" description="Helical" evidence="5">
    <location>
        <begin position="319"/>
        <end position="337"/>
    </location>
</feature>
<gene>
    <name evidence="7" type="ORF">MGAD_22110</name>
</gene>
<dbReference type="Pfam" id="PF07690">
    <property type="entry name" value="MFS_1"/>
    <property type="match status" value="1"/>
</dbReference>
<reference evidence="7 8" key="1">
    <citation type="journal article" date="2019" name="Emerg. Microbes Infect.">
        <title>Comprehensive subspecies identification of 175 nontuberculous mycobacteria species based on 7547 genomic profiles.</title>
        <authorList>
            <person name="Matsumoto Y."/>
            <person name="Kinjo T."/>
            <person name="Motooka D."/>
            <person name="Nabeya D."/>
            <person name="Jung N."/>
            <person name="Uechi K."/>
            <person name="Horii T."/>
            <person name="Iida T."/>
            <person name="Fujita J."/>
            <person name="Nakamura S."/>
        </authorList>
    </citation>
    <scope>NUCLEOTIDE SEQUENCE [LARGE SCALE GENOMIC DNA]</scope>
    <source>
        <strain evidence="7 8">JCM 12688</strain>
    </source>
</reference>
<dbReference type="Gene3D" id="1.20.1250.20">
    <property type="entry name" value="MFS general substrate transporter like domains"/>
    <property type="match status" value="2"/>
</dbReference>
<dbReference type="GO" id="GO:0061513">
    <property type="term" value="F:glucose 6-phosphate:phosphate antiporter activity"/>
    <property type="evidence" value="ECO:0007669"/>
    <property type="project" value="TreeGrafter"/>
</dbReference>
<dbReference type="GO" id="GO:0035435">
    <property type="term" value="P:phosphate ion transmembrane transport"/>
    <property type="evidence" value="ECO:0007669"/>
    <property type="project" value="TreeGrafter"/>
</dbReference>
<organism evidence="7 8">
    <name type="scientific">Mycolicibacterium gadium</name>
    <name type="common">Mycobacterium gadium</name>
    <dbReference type="NCBI Taxonomy" id="1794"/>
    <lineage>
        <taxon>Bacteria</taxon>
        <taxon>Bacillati</taxon>
        <taxon>Actinomycetota</taxon>
        <taxon>Actinomycetes</taxon>
        <taxon>Mycobacteriales</taxon>
        <taxon>Mycobacteriaceae</taxon>
        <taxon>Mycolicibacterium</taxon>
    </lineage>
</organism>
<evidence type="ECO:0000313" key="8">
    <source>
        <dbReference type="Proteomes" id="UP000466187"/>
    </source>
</evidence>
<feature type="transmembrane region" description="Helical" evidence="5">
    <location>
        <begin position="143"/>
        <end position="166"/>
    </location>
</feature>
<dbReference type="PANTHER" id="PTHR43826:SF3">
    <property type="entry name" value="GLUCOSE-6-PHOSPHATE EXCHANGER SLC37A4"/>
    <property type="match status" value="1"/>
</dbReference>
<dbReference type="KEGG" id="mgad:MGAD_22110"/>
<sequence length="431" mass="45056">MRCAMATSERPPHRSRAIVVWGLGTLFLGLGLLTAVMIGIVAEQVRDRLEVSEHAIGMLSAVFYVAYSIAQFIGGIMLDRLSPRWILGISSLIAAVGCVLLANASTMGVTVVGRVVLGIGLSTSFLGAIYLARIWFPPQRFAVMSSISQLATNAILALMLIGLSVTETIPPLHAAMIGMAVGYVVLGVAIFLLVSRPGHAAAAPPGDSDVGIGSQLRMVVGVPQFWLGTAFFASVFGVLIAWNDLWGIMNQRAYGRTLEMATALTSTGAIAAGVGGLILGWISDRLGMRSRITQITIWLLTLTVALVLFLPRLPTAGVFVLLFVFGFLLGSNILGFAQIGQHIADNAQATAFGLMTSVGFLTGAGLDYVIGVLVGEAPPAGTDIAISHYRGALIPLLVVLAIGALCSVALKDRALPPASATADPLPIQTAK</sequence>
<feature type="transmembrane region" description="Helical" evidence="5">
    <location>
        <begin position="225"/>
        <end position="243"/>
    </location>
</feature>
<evidence type="ECO:0000256" key="4">
    <source>
        <dbReference type="ARBA" id="ARBA00023136"/>
    </source>
</evidence>
<feature type="transmembrane region" description="Helical" evidence="5">
    <location>
        <begin position="349"/>
        <end position="371"/>
    </location>
</feature>
<feature type="transmembrane region" description="Helical" evidence="5">
    <location>
        <begin position="295"/>
        <end position="313"/>
    </location>
</feature>
<dbReference type="InterPro" id="IPR051337">
    <property type="entry name" value="OPA_Antiporter"/>
</dbReference>
<dbReference type="InterPro" id="IPR036259">
    <property type="entry name" value="MFS_trans_sf"/>
</dbReference>
<dbReference type="SUPFAM" id="SSF103473">
    <property type="entry name" value="MFS general substrate transporter"/>
    <property type="match status" value="1"/>
</dbReference>
<evidence type="ECO:0000256" key="1">
    <source>
        <dbReference type="ARBA" id="ARBA00004651"/>
    </source>
</evidence>
<feature type="transmembrane region" description="Helical" evidence="5">
    <location>
        <begin position="54"/>
        <end position="78"/>
    </location>
</feature>
<evidence type="ECO:0000256" key="3">
    <source>
        <dbReference type="ARBA" id="ARBA00022989"/>
    </source>
</evidence>
<comment type="subcellular location">
    <subcellularLocation>
        <location evidence="1">Cell membrane</location>
        <topology evidence="1">Multi-pass membrane protein</topology>
    </subcellularLocation>
</comment>
<dbReference type="PANTHER" id="PTHR43826">
    <property type="entry name" value="GLUCOSE-6-PHOSPHATE EXCHANGER SLC37A4"/>
    <property type="match status" value="1"/>
</dbReference>
<evidence type="ECO:0000256" key="2">
    <source>
        <dbReference type="ARBA" id="ARBA00022692"/>
    </source>
</evidence>
<protein>
    <submittedName>
        <fullName evidence="7">MFS transporter</fullName>
    </submittedName>
</protein>
<feature type="transmembrane region" description="Helical" evidence="5">
    <location>
        <begin position="263"/>
        <end position="283"/>
    </location>
</feature>
<evidence type="ECO:0000313" key="7">
    <source>
        <dbReference type="EMBL" id="BBZ17876.1"/>
    </source>
</evidence>
<dbReference type="PROSITE" id="PS50850">
    <property type="entry name" value="MFS"/>
    <property type="match status" value="1"/>
</dbReference>
<keyword evidence="4 5" id="KW-0472">Membrane</keyword>
<feature type="transmembrane region" description="Helical" evidence="5">
    <location>
        <begin position="111"/>
        <end position="131"/>
    </location>
</feature>
<feature type="domain" description="Major facilitator superfamily (MFS) profile" evidence="6">
    <location>
        <begin position="17"/>
        <end position="415"/>
    </location>
</feature>
<proteinExistence type="predicted"/>
<accession>A0A7I7WJR2</accession>
<keyword evidence="3 5" id="KW-1133">Transmembrane helix</keyword>
<dbReference type="Proteomes" id="UP000466187">
    <property type="component" value="Chromosome"/>
</dbReference>
<feature type="transmembrane region" description="Helical" evidence="5">
    <location>
        <begin position="85"/>
        <end position="105"/>
    </location>
</feature>
<keyword evidence="2 5" id="KW-0812">Transmembrane</keyword>